<accession>A0A6P7TS98</accession>
<sequence>MNWLLGGKTKAVSTTNLQAQKNKQIESLKKVNPKIQEVFRDVEYHVSFVSGSTNVCLRVSLPPQFPQEKPVVTIQPPAKHPWVDSQSKVVGCSSLNEFTMHSNLGLVIQSIIEEFNKNPPILKPASSLQEACKDLNIEENAYGGLLDDLPAGIFTRYLTARSCSKMHLPRTSPSMIEQYACSSTNAGKIKALGYG</sequence>
<reference evidence="2" key="1">
    <citation type="submission" date="2025-08" db="UniProtKB">
        <authorList>
            <consortium name="RefSeq"/>
        </authorList>
    </citation>
    <scope>IDENTIFICATION</scope>
</reference>
<dbReference type="KEGG" id="osn:115224989"/>
<dbReference type="SUPFAM" id="SSF54495">
    <property type="entry name" value="UBC-like"/>
    <property type="match status" value="1"/>
</dbReference>
<gene>
    <name evidence="2" type="primary">LOC115224989</name>
</gene>
<evidence type="ECO:0000313" key="1">
    <source>
        <dbReference type="Proteomes" id="UP000515154"/>
    </source>
</evidence>
<dbReference type="AlphaFoldDB" id="A0A6P7TS98"/>
<dbReference type="InterPro" id="IPR016135">
    <property type="entry name" value="UBQ-conjugating_enzyme/RWD"/>
</dbReference>
<name>A0A6P7TS98_9MOLL</name>
<keyword evidence="1" id="KW-1185">Reference proteome</keyword>
<dbReference type="Gene3D" id="3.10.110.10">
    <property type="entry name" value="Ubiquitin Conjugating Enzyme"/>
    <property type="match status" value="1"/>
</dbReference>
<evidence type="ECO:0000313" key="2">
    <source>
        <dbReference type="RefSeq" id="XP_029651781.1"/>
    </source>
</evidence>
<dbReference type="Proteomes" id="UP000515154">
    <property type="component" value="Linkage group LG2"/>
</dbReference>
<dbReference type="CDD" id="cd11685">
    <property type="entry name" value="UEV_TSG101-like"/>
    <property type="match status" value="1"/>
</dbReference>
<organism evidence="1 2">
    <name type="scientific">Octopus sinensis</name>
    <name type="common">East Asian common octopus</name>
    <dbReference type="NCBI Taxonomy" id="2607531"/>
    <lineage>
        <taxon>Eukaryota</taxon>
        <taxon>Metazoa</taxon>
        <taxon>Spiralia</taxon>
        <taxon>Lophotrochozoa</taxon>
        <taxon>Mollusca</taxon>
        <taxon>Cephalopoda</taxon>
        <taxon>Coleoidea</taxon>
        <taxon>Octopodiformes</taxon>
        <taxon>Octopoda</taxon>
        <taxon>Incirrata</taxon>
        <taxon>Octopodidae</taxon>
        <taxon>Octopus</taxon>
    </lineage>
</organism>
<proteinExistence type="predicted"/>
<dbReference type="RefSeq" id="XP_029651781.1">
    <property type="nucleotide sequence ID" value="XM_029795921.1"/>
</dbReference>
<protein>
    <submittedName>
        <fullName evidence="2">Vacuolar protein sorting-associated protein 37A-like</fullName>
    </submittedName>
</protein>